<organism evidence="1">
    <name type="scientific">viral metagenome</name>
    <dbReference type="NCBI Taxonomy" id="1070528"/>
    <lineage>
        <taxon>unclassified sequences</taxon>
        <taxon>metagenomes</taxon>
        <taxon>organismal metagenomes</taxon>
    </lineage>
</organism>
<accession>A0A6C0DUM0</accession>
<reference evidence="1" key="1">
    <citation type="journal article" date="2020" name="Nature">
        <title>Giant virus diversity and host interactions through global metagenomics.</title>
        <authorList>
            <person name="Schulz F."/>
            <person name="Roux S."/>
            <person name="Paez-Espino D."/>
            <person name="Jungbluth S."/>
            <person name="Walsh D.A."/>
            <person name="Denef V.J."/>
            <person name="McMahon K.D."/>
            <person name="Konstantinidis K.T."/>
            <person name="Eloe-Fadrosh E.A."/>
            <person name="Kyrpides N.C."/>
            <person name="Woyke T."/>
        </authorList>
    </citation>
    <scope>NUCLEOTIDE SEQUENCE</scope>
    <source>
        <strain evidence="1">GVMAG-M-3300023174-5</strain>
    </source>
</reference>
<name>A0A6C0DUM0_9ZZZZ</name>
<dbReference type="AlphaFoldDB" id="A0A6C0DUM0"/>
<evidence type="ECO:0000313" key="1">
    <source>
        <dbReference type="EMBL" id="QHT19719.1"/>
    </source>
</evidence>
<evidence type="ECO:0008006" key="2">
    <source>
        <dbReference type="Google" id="ProtNLM"/>
    </source>
</evidence>
<proteinExistence type="predicted"/>
<protein>
    <recommendedName>
        <fullName evidence="2">Glycosyltransferase</fullName>
    </recommendedName>
</protein>
<dbReference type="EMBL" id="MN739668">
    <property type="protein sequence ID" value="QHT19719.1"/>
    <property type="molecule type" value="Genomic_DNA"/>
</dbReference>
<sequence length="248" mass="29845">MTESLGFIITRHVTNEMTNLYWIICISKIRQFYPKNIIIIVDDNSDYKYIKNFSGELIKNCFFIQGEYSGAGELLPYYYYYKNHLFDKAVVIHDSVFINKYIDFSSINDVKFVWHFEHFWDKDIDEKNLLSLLNYSDELVNYYDNKSQWKGCFGGMSVIDYSFVKILAEKYNFFILLDHINNRDQRMCFERVYALVCSYEKKIQNENASIFNNIMTYTRDGYRFEEYIFDITNNIDRGLEMTKIWTGR</sequence>